<dbReference type="InterPro" id="IPR023346">
    <property type="entry name" value="Lysozyme-like_dom_sf"/>
</dbReference>
<dbReference type="SUPFAM" id="SSF53955">
    <property type="entry name" value="Lysozyme-like"/>
    <property type="match status" value="1"/>
</dbReference>
<dbReference type="PANTHER" id="PTHR30163:SF8">
    <property type="entry name" value="LYTIC MUREIN TRANSGLYCOSYLASE"/>
    <property type="match status" value="1"/>
</dbReference>
<dbReference type="PANTHER" id="PTHR30163">
    <property type="entry name" value="MEMBRANE-BOUND LYTIC MUREIN TRANSGLYCOSYLASE B"/>
    <property type="match status" value="1"/>
</dbReference>
<evidence type="ECO:0000256" key="2">
    <source>
        <dbReference type="SAM" id="Phobius"/>
    </source>
</evidence>
<evidence type="ECO:0000313" key="4">
    <source>
        <dbReference type="Proteomes" id="UP000678016"/>
    </source>
</evidence>
<keyword evidence="2" id="KW-0812">Transmembrane</keyword>
<dbReference type="Proteomes" id="UP000678016">
    <property type="component" value="Chromosome"/>
</dbReference>
<evidence type="ECO:0000256" key="1">
    <source>
        <dbReference type="SAM" id="MobiDB-lite"/>
    </source>
</evidence>
<protein>
    <submittedName>
        <fullName evidence="3">Lytic transglycosylase domain-containing protein</fullName>
    </submittedName>
</protein>
<dbReference type="RefSeq" id="WP_212642761.1">
    <property type="nucleotide sequence ID" value="NZ_CP074132.1"/>
</dbReference>
<evidence type="ECO:0000313" key="3">
    <source>
        <dbReference type="EMBL" id="QUX29946.1"/>
    </source>
</evidence>
<dbReference type="Gene3D" id="1.10.530.10">
    <property type="match status" value="1"/>
</dbReference>
<gene>
    <name evidence="3" type="ORF">KGD83_05130</name>
</gene>
<feature type="compositionally biased region" description="Low complexity" evidence="1">
    <location>
        <begin position="79"/>
        <end position="92"/>
    </location>
</feature>
<feature type="region of interest" description="Disordered" evidence="1">
    <location>
        <begin position="50"/>
        <end position="115"/>
    </location>
</feature>
<reference evidence="4" key="1">
    <citation type="submission" date="2021-05" db="EMBL/GenBank/DDBJ databases">
        <title>Direct Submission.</title>
        <authorList>
            <person name="Li K."/>
            <person name="Gao J."/>
        </authorList>
    </citation>
    <scope>NUCLEOTIDE SEQUENCE [LARGE SCALE GENOMIC DNA]</scope>
    <source>
        <strain evidence="4">HDS12</strain>
    </source>
</reference>
<keyword evidence="2" id="KW-0472">Membrane</keyword>
<feature type="compositionally biased region" description="Basic and acidic residues" evidence="1">
    <location>
        <begin position="95"/>
        <end position="115"/>
    </location>
</feature>
<dbReference type="CDD" id="cd13399">
    <property type="entry name" value="Slt35-like"/>
    <property type="match status" value="1"/>
</dbReference>
<dbReference type="InterPro" id="IPR043426">
    <property type="entry name" value="MltB-like"/>
</dbReference>
<keyword evidence="2" id="KW-1133">Transmembrane helix</keyword>
<feature type="transmembrane region" description="Helical" evidence="2">
    <location>
        <begin position="20"/>
        <end position="39"/>
    </location>
</feature>
<proteinExistence type="predicted"/>
<organism evidence="3 4">
    <name type="scientific">Nocardiopsis akebiae</name>
    <dbReference type="NCBI Taxonomy" id="2831968"/>
    <lineage>
        <taxon>Bacteria</taxon>
        <taxon>Bacillati</taxon>
        <taxon>Actinomycetota</taxon>
        <taxon>Actinomycetes</taxon>
        <taxon>Streptosporangiales</taxon>
        <taxon>Nocardiopsidaceae</taxon>
        <taxon>Nocardiopsis</taxon>
    </lineage>
</organism>
<name>A0ABX8CA50_9ACTN</name>
<keyword evidence="4" id="KW-1185">Reference proteome</keyword>
<sequence length="289" mass="30688">MGERRASGAEGRRSRGPLAAVCVTLAVCLLLTGGVVVLVNRISDAFNEWPPPSASGVEPPAGTIQTPPHDELTGPPEPADVAPEEGGPAPEEAGADERQTPAVEERPSAEWLDRVSEATGIPRRALEGYAGAQLTVARDQPSCQLSWPTLAGIGYIESHHGTYAGGEIGDDGNTTVDIIGIPLDGTNRTRAIPDTDGGRYDGDTEWDRAIGPMQFIPHTWERWGDSPSGNDPDPHNIDDAALAAARYLCAQERDLTVAADWEAAILEYNRSDEYVADVLAYAHAYADAA</sequence>
<accession>A0ABX8CA50</accession>
<dbReference type="EMBL" id="CP074132">
    <property type="protein sequence ID" value="QUX29946.1"/>
    <property type="molecule type" value="Genomic_DNA"/>
</dbReference>